<dbReference type="GO" id="GO:0009898">
    <property type="term" value="C:cytoplasmic side of plasma membrane"/>
    <property type="evidence" value="ECO:0007669"/>
    <property type="project" value="InterPro"/>
</dbReference>
<evidence type="ECO:0000256" key="2">
    <source>
        <dbReference type="ARBA" id="ARBA00022519"/>
    </source>
</evidence>
<dbReference type="RefSeq" id="WP_124937979.1">
    <property type="nucleotide sequence ID" value="NZ_RJVQ01000006.1"/>
</dbReference>
<evidence type="ECO:0000313" key="5">
    <source>
        <dbReference type="EMBL" id="RQW62439.1"/>
    </source>
</evidence>
<keyword evidence="2 4" id="KW-0997">Cell inner membrane</keyword>
<dbReference type="Gene3D" id="3.40.1580.20">
    <property type="entry name" value="Syd protein"/>
    <property type="match status" value="1"/>
</dbReference>
<accession>A0A3N9TEA5</accession>
<keyword evidence="1 4" id="KW-1003">Cell membrane</keyword>
<evidence type="ECO:0000256" key="4">
    <source>
        <dbReference type="HAMAP-Rule" id="MF_01104"/>
    </source>
</evidence>
<reference evidence="5 6" key="1">
    <citation type="submission" date="2018-11" db="EMBL/GenBank/DDBJ databases">
        <title>Vibrio LJC006 sp. nov., isolated from seawater during the bloom of the enteromorpha.</title>
        <authorList>
            <person name="Liang J."/>
        </authorList>
    </citation>
    <scope>NUCLEOTIDE SEQUENCE [LARGE SCALE GENOMIC DNA]</scope>
    <source>
        <strain evidence="5 6">LJC006</strain>
    </source>
</reference>
<dbReference type="Proteomes" id="UP000281112">
    <property type="component" value="Unassembled WGS sequence"/>
</dbReference>
<keyword evidence="3 4" id="KW-0472">Membrane</keyword>
<dbReference type="AlphaFoldDB" id="A0A3N9TEA5"/>
<evidence type="ECO:0000256" key="1">
    <source>
        <dbReference type="ARBA" id="ARBA00022475"/>
    </source>
</evidence>
<dbReference type="NCBIfam" id="NF003439">
    <property type="entry name" value="PRK04968.1"/>
    <property type="match status" value="1"/>
</dbReference>
<comment type="caution">
    <text evidence="5">The sequence shown here is derived from an EMBL/GenBank/DDBJ whole genome shotgun (WGS) entry which is preliminary data.</text>
</comment>
<dbReference type="CDD" id="cd16323">
    <property type="entry name" value="Syd"/>
    <property type="match status" value="1"/>
</dbReference>
<organism evidence="5 6">
    <name type="scientific">Vibrio viridaestus</name>
    <dbReference type="NCBI Taxonomy" id="2487322"/>
    <lineage>
        <taxon>Bacteria</taxon>
        <taxon>Pseudomonadati</taxon>
        <taxon>Pseudomonadota</taxon>
        <taxon>Gammaproteobacteria</taxon>
        <taxon>Vibrionales</taxon>
        <taxon>Vibrionaceae</taxon>
        <taxon>Vibrio</taxon>
    </lineage>
</organism>
<protein>
    <recommendedName>
        <fullName evidence="4">Protein Syd</fullName>
    </recommendedName>
</protein>
<dbReference type="OrthoDB" id="5599437at2"/>
<dbReference type="Pfam" id="PF07348">
    <property type="entry name" value="Syd"/>
    <property type="match status" value="1"/>
</dbReference>
<keyword evidence="6" id="KW-1185">Reference proteome</keyword>
<evidence type="ECO:0000313" key="6">
    <source>
        <dbReference type="Proteomes" id="UP000281112"/>
    </source>
</evidence>
<proteinExistence type="inferred from homology"/>
<comment type="function">
    <text evidence="4">Interacts with the SecY protein in vivo. May bind preferentially to an uncomplexed state of SecY, thus functioning either as a chelating agent for excess SecY in the cell or as a regulatory factor that negatively controls the translocase function.</text>
</comment>
<evidence type="ECO:0000256" key="3">
    <source>
        <dbReference type="ARBA" id="ARBA00023136"/>
    </source>
</evidence>
<dbReference type="HAMAP" id="MF_01104">
    <property type="entry name" value="Syd"/>
    <property type="match status" value="1"/>
</dbReference>
<name>A0A3N9TEA5_9VIBR</name>
<dbReference type="EMBL" id="RJVQ01000006">
    <property type="protein sequence ID" value="RQW62439.1"/>
    <property type="molecule type" value="Genomic_DNA"/>
</dbReference>
<dbReference type="InterPro" id="IPR038228">
    <property type="entry name" value="Syd_sf"/>
</dbReference>
<comment type="similarity">
    <text evidence="4">Belongs to the Syd family.</text>
</comment>
<comment type="subcellular location">
    <subcellularLocation>
        <location evidence="4">Cell inner membrane</location>
        <topology evidence="4">Peripheral membrane protein</topology>
        <orientation evidence="4">Cytoplasmic side</orientation>
    </subcellularLocation>
    <text evidence="4">Loosely associated with the cytoplasmic side of the inner membrane, probably via SecY.</text>
</comment>
<dbReference type="InterPro" id="IPR009948">
    <property type="entry name" value="Syd"/>
</dbReference>
<sequence>MILSVKDALSDFGKRYVTAFQQKHECDPADRELTDWPSECVIERNQDAVLWRPVERQELVDLSNIEHAMDLGIHSDIHEFFGSFYSGDMTAEYEGEELSLIQVWNDDDFKRLQENIIGHLVTQKRLRLKPTIFIAGIDSEDHVISVCNLTGKVVKERLGTNQRQVLAGSLVEFIEKLEPVV</sequence>
<gene>
    <name evidence="4" type="primary">syd</name>
    <name evidence="5" type="ORF">EES38_14800</name>
</gene>